<dbReference type="InterPro" id="IPR003708">
    <property type="entry name" value="SecB"/>
</dbReference>
<dbReference type="HAMAP" id="MF_00821">
    <property type="entry name" value="SecB"/>
    <property type="match status" value="1"/>
</dbReference>
<comment type="similarity">
    <text evidence="1 5">Belongs to the SecB family.</text>
</comment>
<dbReference type="SUPFAM" id="SSF54611">
    <property type="entry name" value="SecB-like"/>
    <property type="match status" value="1"/>
</dbReference>
<evidence type="ECO:0000313" key="7">
    <source>
        <dbReference type="Proteomes" id="UP000632858"/>
    </source>
</evidence>
<dbReference type="Gene3D" id="3.10.420.10">
    <property type="entry name" value="SecB-like"/>
    <property type="match status" value="1"/>
</dbReference>
<evidence type="ECO:0000256" key="4">
    <source>
        <dbReference type="ARBA" id="ARBA00023010"/>
    </source>
</evidence>
<protein>
    <recommendedName>
        <fullName evidence="5">Protein-export protein SecB</fullName>
    </recommendedName>
</protein>
<name>A0A917CJ79_9GAMM</name>
<dbReference type="AlphaFoldDB" id="A0A917CJ79"/>
<evidence type="ECO:0000256" key="2">
    <source>
        <dbReference type="ARBA" id="ARBA00022448"/>
    </source>
</evidence>
<dbReference type="EMBL" id="BMFO01000002">
    <property type="protein sequence ID" value="GGF88405.1"/>
    <property type="molecule type" value="Genomic_DNA"/>
</dbReference>
<evidence type="ECO:0000256" key="3">
    <source>
        <dbReference type="ARBA" id="ARBA00022927"/>
    </source>
</evidence>
<dbReference type="GO" id="GO:0005737">
    <property type="term" value="C:cytoplasm"/>
    <property type="evidence" value="ECO:0007669"/>
    <property type="project" value="UniProtKB-SubCell"/>
</dbReference>
<dbReference type="RefSeq" id="WP_188448039.1">
    <property type="nucleotide sequence ID" value="NZ_BMFO01000002.1"/>
</dbReference>
<evidence type="ECO:0000256" key="1">
    <source>
        <dbReference type="ARBA" id="ARBA00009990"/>
    </source>
</evidence>
<comment type="function">
    <text evidence="5">One of the proteins required for the normal export of preproteins out of the cell cytoplasm. It is a molecular chaperone that binds to a subset of precursor proteins, maintaining them in a translocation-competent state. It also specifically binds to its receptor SecA.</text>
</comment>
<keyword evidence="5" id="KW-0143">Chaperone</keyword>
<comment type="subunit">
    <text evidence="5">Homotetramer, a dimer of dimers. One homotetramer interacts with 1 SecA dimer.</text>
</comment>
<keyword evidence="7" id="KW-1185">Reference proteome</keyword>
<reference evidence="6" key="2">
    <citation type="submission" date="2020-09" db="EMBL/GenBank/DDBJ databases">
        <authorList>
            <person name="Sun Q."/>
            <person name="Zhou Y."/>
        </authorList>
    </citation>
    <scope>NUCLEOTIDE SEQUENCE</scope>
    <source>
        <strain evidence="6">CGMCC 1.12726</strain>
    </source>
</reference>
<dbReference type="GO" id="GO:0006457">
    <property type="term" value="P:protein folding"/>
    <property type="evidence" value="ECO:0007669"/>
    <property type="project" value="UniProtKB-UniRule"/>
</dbReference>
<dbReference type="InterPro" id="IPR035958">
    <property type="entry name" value="SecB-like_sf"/>
</dbReference>
<dbReference type="PANTHER" id="PTHR36918">
    <property type="match status" value="1"/>
</dbReference>
<comment type="subcellular location">
    <subcellularLocation>
        <location evidence="5">Cytoplasm</location>
    </subcellularLocation>
</comment>
<evidence type="ECO:0000256" key="5">
    <source>
        <dbReference type="HAMAP-Rule" id="MF_00821"/>
    </source>
</evidence>
<dbReference type="PANTHER" id="PTHR36918:SF1">
    <property type="entry name" value="PROTEIN-EXPORT PROTEIN SECB"/>
    <property type="match status" value="1"/>
</dbReference>
<sequence>MSANLTEGAAQDGAQAAASFSVQKIYLKDASFEAPNAPMAFNEQGQPELNMNLNQKVGKLADGVFEVVLGVTLTCTIEDKTIYLAEVAQAGLFGLAGFDDATLDAMLGIHCPNVLFPYARQAVSDLIGQGGFPPFYLQPINFEAIYAEGLRRRAEQVAGASDGSTMVAEGGNA</sequence>
<dbReference type="NCBIfam" id="NF004393">
    <property type="entry name" value="PRK05751.1-4"/>
    <property type="match status" value="1"/>
</dbReference>
<dbReference type="Pfam" id="PF02556">
    <property type="entry name" value="SecB"/>
    <property type="match status" value="1"/>
</dbReference>
<accession>A0A917CJ79</accession>
<keyword evidence="2 5" id="KW-0813">Transport</keyword>
<reference evidence="6" key="1">
    <citation type="journal article" date="2014" name="Int. J. Syst. Evol. Microbiol.">
        <title>Complete genome sequence of Corynebacterium casei LMG S-19264T (=DSM 44701T), isolated from a smear-ripened cheese.</title>
        <authorList>
            <consortium name="US DOE Joint Genome Institute (JGI-PGF)"/>
            <person name="Walter F."/>
            <person name="Albersmeier A."/>
            <person name="Kalinowski J."/>
            <person name="Ruckert C."/>
        </authorList>
    </citation>
    <scope>NUCLEOTIDE SEQUENCE</scope>
    <source>
        <strain evidence="6">CGMCC 1.12726</strain>
    </source>
</reference>
<keyword evidence="4 5" id="KW-0811">Translocation</keyword>
<proteinExistence type="inferred from homology"/>
<dbReference type="NCBIfam" id="TIGR00809">
    <property type="entry name" value="secB"/>
    <property type="match status" value="1"/>
</dbReference>
<dbReference type="GO" id="GO:0051082">
    <property type="term" value="F:unfolded protein binding"/>
    <property type="evidence" value="ECO:0007669"/>
    <property type="project" value="InterPro"/>
</dbReference>
<organism evidence="6 7">
    <name type="scientific">Arenimonas maotaiensis</name>
    <dbReference type="NCBI Taxonomy" id="1446479"/>
    <lineage>
        <taxon>Bacteria</taxon>
        <taxon>Pseudomonadati</taxon>
        <taxon>Pseudomonadota</taxon>
        <taxon>Gammaproteobacteria</taxon>
        <taxon>Lysobacterales</taxon>
        <taxon>Lysobacteraceae</taxon>
        <taxon>Arenimonas</taxon>
    </lineage>
</organism>
<keyword evidence="3 5" id="KW-0653">Protein transport</keyword>
<comment type="caution">
    <text evidence="6">The sequence shown here is derived from an EMBL/GenBank/DDBJ whole genome shotgun (WGS) entry which is preliminary data.</text>
</comment>
<gene>
    <name evidence="5 6" type="primary">secB</name>
    <name evidence="6" type="ORF">GCM10010960_07850</name>
</gene>
<dbReference type="PRINTS" id="PR01594">
    <property type="entry name" value="SECBCHAPRONE"/>
</dbReference>
<dbReference type="GO" id="GO:0051262">
    <property type="term" value="P:protein tetramerization"/>
    <property type="evidence" value="ECO:0007669"/>
    <property type="project" value="InterPro"/>
</dbReference>
<dbReference type="GO" id="GO:0015031">
    <property type="term" value="P:protein transport"/>
    <property type="evidence" value="ECO:0007669"/>
    <property type="project" value="UniProtKB-UniRule"/>
</dbReference>
<keyword evidence="5" id="KW-0963">Cytoplasm</keyword>
<dbReference type="Proteomes" id="UP000632858">
    <property type="component" value="Unassembled WGS sequence"/>
</dbReference>
<evidence type="ECO:0000313" key="6">
    <source>
        <dbReference type="EMBL" id="GGF88405.1"/>
    </source>
</evidence>